<evidence type="ECO:0000313" key="1">
    <source>
        <dbReference type="EMBL" id="WDG11618.1"/>
    </source>
</evidence>
<dbReference type="GeneID" id="76259297"/>
<dbReference type="Proteomes" id="UP001219537">
    <property type="component" value="Chromosome 2"/>
</dbReference>
<name>A0AAQ2Y4D5_9VIBR</name>
<gene>
    <name evidence="1" type="ORF">PUN50_20390</name>
</gene>
<protein>
    <submittedName>
        <fullName evidence="1">Uncharacterized protein</fullName>
    </submittedName>
</protein>
<organism evidence="1 2">
    <name type="scientific">Vibrio campbellii</name>
    <dbReference type="NCBI Taxonomy" id="680"/>
    <lineage>
        <taxon>Bacteria</taxon>
        <taxon>Pseudomonadati</taxon>
        <taxon>Pseudomonadota</taxon>
        <taxon>Gammaproteobacteria</taxon>
        <taxon>Vibrionales</taxon>
        <taxon>Vibrionaceae</taxon>
        <taxon>Vibrio</taxon>
    </lineage>
</organism>
<dbReference type="AlphaFoldDB" id="A0AAQ2Y4D5"/>
<accession>A0AAQ2Y4D5</accession>
<dbReference type="EMBL" id="CP117989">
    <property type="protein sequence ID" value="WDG11618.1"/>
    <property type="molecule type" value="Genomic_DNA"/>
</dbReference>
<dbReference type="RefSeq" id="WP_005426337.1">
    <property type="nucleotide sequence ID" value="NZ_BBKG01000039.1"/>
</dbReference>
<evidence type="ECO:0000313" key="2">
    <source>
        <dbReference type="Proteomes" id="UP001219537"/>
    </source>
</evidence>
<sequence length="42" mass="4680">MKGRNIAAFAIVVAAFAFGYGFKSYQEANGVIYPTFKKEFNL</sequence>
<proteinExistence type="predicted"/>
<reference evidence="1" key="1">
    <citation type="submission" date="2023-02" db="EMBL/GenBank/DDBJ databases">
        <title>Isolation, identification, and genome analysis of Vibrio campbellii in the Penaeus vannamei larvae stage.</title>
        <authorList>
            <person name="Huang T."/>
            <person name="Zhang B."/>
        </authorList>
    </citation>
    <scope>NUCLEOTIDE SEQUENCE</scope>
    <source>
        <strain evidence="1">20220413_1</strain>
    </source>
</reference>